<dbReference type="RefSeq" id="XP_068366372.1">
    <property type="nucleotide sequence ID" value="XM_068499128.1"/>
</dbReference>
<dbReference type="SMART" id="SM00382">
    <property type="entry name" value="AAA"/>
    <property type="match status" value="1"/>
</dbReference>
<feature type="transmembrane region" description="Helical" evidence="5">
    <location>
        <begin position="51"/>
        <end position="70"/>
    </location>
</feature>
<feature type="transmembrane region" description="Helical" evidence="5">
    <location>
        <begin position="343"/>
        <end position="363"/>
    </location>
</feature>
<feature type="domain" description="ABC transporter" evidence="6">
    <location>
        <begin position="478"/>
        <end position="722"/>
    </location>
</feature>
<feature type="transmembrane region" description="Helical" evidence="5">
    <location>
        <begin position="315"/>
        <end position="336"/>
    </location>
</feature>
<dbReference type="OrthoDB" id="6512918at2759"/>
<keyword evidence="5" id="KW-1133">Transmembrane helix</keyword>
<evidence type="ECO:0000256" key="5">
    <source>
        <dbReference type="SAM" id="Phobius"/>
    </source>
</evidence>
<dbReference type="EMBL" id="MLAK01000545">
    <property type="protein sequence ID" value="OHT13236.1"/>
    <property type="molecule type" value="Genomic_DNA"/>
</dbReference>
<dbReference type="Gene3D" id="3.40.50.300">
    <property type="entry name" value="P-loop containing nucleotide triphosphate hydrolases"/>
    <property type="match status" value="1"/>
</dbReference>
<dbReference type="PROSITE" id="PS00211">
    <property type="entry name" value="ABC_TRANSPORTER_1"/>
    <property type="match status" value="1"/>
</dbReference>
<dbReference type="GO" id="GO:0016020">
    <property type="term" value="C:membrane"/>
    <property type="evidence" value="ECO:0007669"/>
    <property type="project" value="InterPro"/>
</dbReference>
<dbReference type="InterPro" id="IPR027417">
    <property type="entry name" value="P-loop_NTPase"/>
</dbReference>
<dbReference type="SUPFAM" id="SSF52540">
    <property type="entry name" value="P-loop containing nucleoside triphosphate hydrolases"/>
    <property type="match status" value="1"/>
</dbReference>
<dbReference type="Proteomes" id="UP000179807">
    <property type="component" value="Unassembled WGS sequence"/>
</dbReference>
<evidence type="ECO:0000256" key="3">
    <source>
        <dbReference type="ARBA" id="ARBA00022741"/>
    </source>
</evidence>
<protein>
    <submittedName>
        <fullName evidence="7">ABC transporter</fullName>
    </submittedName>
</protein>
<dbReference type="GO" id="GO:0005319">
    <property type="term" value="F:lipid transporter activity"/>
    <property type="evidence" value="ECO:0007669"/>
    <property type="project" value="TreeGrafter"/>
</dbReference>
<evidence type="ECO:0000259" key="6">
    <source>
        <dbReference type="PROSITE" id="PS50893"/>
    </source>
</evidence>
<reference evidence="7" key="1">
    <citation type="submission" date="2016-10" db="EMBL/GenBank/DDBJ databases">
        <authorList>
            <person name="Benchimol M."/>
            <person name="Almeida L.G."/>
            <person name="Vasconcelos A.T."/>
            <person name="Perreira-Neves A."/>
            <person name="Rosa I.A."/>
            <person name="Tasca T."/>
            <person name="Bogo M.R."/>
            <person name="de Souza W."/>
        </authorList>
    </citation>
    <scope>NUCLEOTIDE SEQUENCE [LARGE SCALE GENOMIC DNA]</scope>
    <source>
        <strain evidence="7">K</strain>
    </source>
</reference>
<dbReference type="GO" id="GO:0140359">
    <property type="term" value="F:ABC-type transporter activity"/>
    <property type="evidence" value="ECO:0007669"/>
    <property type="project" value="InterPro"/>
</dbReference>
<dbReference type="InterPro" id="IPR003439">
    <property type="entry name" value="ABC_transporter-like_ATP-bd"/>
</dbReference>
<dbReference type="InterPro" id="IPR026082">
    <property type="entry name" value="ABCA"/>
</dbReference>
<dbReference type="PANTHER" id="PTHR19229:SF36">
    <property type="entry name" value="ATP-BINDING CASSETTE SUB-FAMILY A MEMBER 2"/>
    <property type="match status" value="1"/>
</dbReference>
<organism evidence="7 8">
    <name type="scientific">Tritrichomonas foetus</name>
    <dbReference type="NCBI Taxonomy" id="1144522"/>
    <lineage>
        <taxon>Eukaryota</taxon>
        <taxon>Metamonada</taxon>
        <taxon>Parabasalia</taxon>
        <taxon>Tritrichomonadida</taxon>
        <taxon>Tritrichomonadidae</taxon>
        <taxon>Tritrichomonas</taxon>
    </lineage>
</organism>
<dbReference type="GO" id="GO:0016887">
    <property type="term" value="F:ATP hydrolysis activity"/>
    <property type="evidence" value="ECO:0007669"/>
    <property type="project" value="InterPro"/>
</dbReference>
<dbReference type="AlphaFoldDB" id="A0A1J4KTZ3"/>
<dbReference type="GeneID" id="94833832"/>
<keyword evidence="1" id="KW-0813">Transport</keyword>
<keyword evidence="5" id="KW-0812">Transmembrane</keyword>
<feature type="transmembrane region" description="Helical" evidence="5">
    <location>
        <begin position="248"/>
        <end position="272"/>
    </location>
</feature>
<dbReference type="PANTHER" id="PTHR19229">
    <property type="entry name" value="ATP-BINDING CASSETTE TRANSPORTER SUBFAMILY A ABCA"/>
    <property type="match status" value="1"/>
</dbReference>
<keyword evidence="8" id="KW-1185">Reference proteome</keyword>
<evidence type="ECO:0000256" key="2">
    <source>
        <dbReference type="ARBA" id="ARBA00022737"/>
    </source>
</evidence>
<feature type="transmembrane region" description="Helical" evidence="5">
    <location>
        <begin position="383"/>
        <end position="407"/>
    </location>
</feature>
<keyword evidence="3" id="KW-0547">Nucleotide-binding</keyword>
<evidence type="ECO:0000313" key="7">
    <source>
        <dbReference type="EMBL" id="OHT13236.1"/>
    </source>
</evidence>
<keyword evidence="4" id="KW-0067">ATP-binding</keyword>
<dbReference type="InterPro" id="IPR017871">
    <property type="entry name" value="ABC_transporter-like_CS"/>
</dbReference>
<keyword evidence="5" id="KW-0472">Membrane</keyword>
<sequence length="805" mass="92580">MDIYLNEDEAEVNIDNPEESLSYKHPLFYQSMVNYIKFMLKIRWRSTPYRGMYISVILMTFIVSTMFITLKTEENENPFTFFLFDGTSFNLKYYPNIFYCPNTTDVQKAVQEITRIPLNFSYTMFDDYDSMFQMVSQNNTQNLYGFYYQNNFSDITFVTNDMLYYSSIDYYSGFYAVLHHFVPNCKFSFKYREYAKPSQTINIETGSAAFTMIQPFFNIMVAALSSMIKYNVNRHNFLLLINGLPESSFWIGNILCHFIEMLPICGFLGYLVCGLYQDATQIDFTLFEAIFILFAFSYSLRFILFYTFIHEENTLGFYVMFIQILNATEIYTLNYISTMSQTTLFLLMILIPQYPPLVAYYLYAGQKSPEMHWSTPPASNLLSYQKIIFLQIINIIVNSLLTSLMILMNKRKYGQPLIGWKNILKFRFWKNCFKFSPVSLTVNHNQPIIELANIKYTYNNTSYNSSNITNNNVTNHIVNNNNANANGRSNKTVALNGVDLSITTGEVIVLVGSNGSGKSTLIDILIGGLYPDEGIIKICGHNLKDVSREYHSQLGVVFQGNPLFDELTVREHLQLFSFRITENENNNNNNNGNVNENANELNDEISRIADFLHISHILDSQTKNISGGEKRKLGLALAMIQKPRFLIVDEPTAGVDSYSRQQIWRAVGDMPNTTTIASTHSLEESEYISSRLAVVSKGEIAFCGTGAEMRYRFNSGYNLCFLGDGIQLNEICENIKNIIPEAKISLEKKNTIILPSDYRVSDVLEFVEKNKEKFGFNKYTIQIDNLEESLIRLIQAEEGEIHLDL</sequence>
<evidence type="ECO:0000256" key="4">
    <source>
        <dbReference type="ARBA" id="ARBA00022840"/>
    </source>
</evidence>
<dbReference type="VEuPathDB" id="TrichDB:TRFO_16679"/>
<dbReference type="Pfam" id="PF00005">
    <property type="entry name" value="ABC_tran"/>
    <property type="match status" value="1"/>
</dbReference>
<accession>A0A1J4KTZ3</accession>
<comment type="caution">
    <text evidence="7">The sequence shown here is derived from an EMBL/GenBank/DDBJ whole genome shotgun (WGS) entry which is preliminary data.</text>
</comment>
<evidence type="ECO:0000256" key="1">
    <source>
        <dbReference type="ARBA" id="ARBA00022448"/>
    </source>
</evidence>
<keyword evidence="2" id="KW-0677">Repeat</keyword>
<feature type="transmembrane region" description="Helical" evidence="5">
    <location>
        <begin position="203"/>
        <end position="228"/>
    </location>
</feature>
<gene>
    <name evidence="7" type="ORF">TRFO_16679</name>
</gene>
<proteinExistence type="predicted"/>
<feature type="transmembrane region" description="Helical" evidence="5">
    <location>
        <begin position="284"/>
        <end position="309"/>
    </location>
</feature>
<name>A0A1J4KTZ3_9EUKA</name>
<dbReference type="PROSITE" id="PS50893">
    <property type="entry name" value="ABC_TRANSPORTER_2"/>
    <property type="match status" value="1"/>
</dbReference>
<dbReference type="GO" id="GO:0005524">
    <property type="term" value="F:ATP binding"/>
    <property type="evidence" value="ECO:0007669"/>
    <property type="project" value="UniProtKB-KW"/>
</dbReference>
<evidence type="ECO:0000313" key="8">
    <source>
        <dbReference type="Proteomes" id="UP000179807"/>
    </source>
</evidence>
<dbReference type="InterPro" id="IPR003593">
    <property type="entry name" value="AAA+_ATPase"/>
</dbReference>